<evidence type="ECO:0000313" key="3">
    <source>
        <dbReference type="EMBL" id="AOA60030.1"/>
    </source>
</evidence>
<organism evidence="3 4">
    <name type="scientific">Acinetobacter larvae</name>
    <dbReference type="NCBI Taxonomy" id="1789224"/>
    <lineage>
        <taxon>Bacteria</taxon>
        <taxon>Pseudomonadati</taxon>
        <taxon>Pseudomonadota</taxon>
        <taxon>Gammaproteobacteria</taxon>
        <taxon>Moraxellales</taxon>
        <taxon>Moraxellaceae</taxon>
        <taxon>Acinetobacter</taxon>
    </lineage>
</organism>
<keyword evidence="2" id="KW-1134">Transmembrane beta strand</keyword>
<gene>
    <name evidence="3" type="ORF">BFG52_15445</name>
</gene>
<dbReference type="GO" id="GO:0009279">
    <property type="term" value="C:cell outer membrane"/>
    <property type="evidence" value="ECO:0007669"/>
    <property type="project" value="UniProtKB-SubCell"/>
</dbReference>
<evidence type="ECO:0000313" key="4">
    <source>
        <dbReference type="Proteomes" id="UP000093391"/>
    </source>
</evidence>
<dbReference type="AlphaFoldDB" id="A0A1B2M494"/>
<comment type="similarity">
    <text evidence="1 2">Belongs to the outer membrane factor (OMF) (TC 1.B.17) family.</text>
</comment>
<dbReference type="OrthoDB" id="9770517at2"/>
<feature type="chain" id="PRO_5008446333" evidence="2">
    <location>
        <begin position="24"/>
        <end position="468"/>
    </location>
</feature>
<proteinExistence type="inferred from homology"/>
<evidence type="ECO:0000256" key="2">
    <source>
        <dbReference type="RuleBase" id="RU362097"/>
    </source>
</evidence>
<reference evidence="3 4" key="1">
    <citation type="submission" date="2016-08" db="EMBL/GenBank/DDBJ databases">
        <authorList>
            <person name="Seilhamer J.J."/>
        </authorList>
    </citation>
    <scope>NUCLEOTIDE SEQUENCE [LARGE SCALE GENOMIC DNA]</scope>
    <source>
        <strain evidence="3 4">BRTC-1</strain>
    </source>
</reference>
<comment type="subcellular location">
    <subcellularLocation>
        <location evidence="2">Cell outer membrane</location>
        <topology evidence="2">Lipid-anchor</topology>
    </subcellularLocation>
</comment>
<dbReference type="EMBL" id="CP016895">
    <property type="protein sequence ID" value="AOA60030.1"/>
    <property type="molecule type" value="Genomic_DNA"/>
</dbReference>
<evidence type="ECO:0000256" key="1">
    <source>
        <dbReference type="ARBA" id="ARBA00007613"/>
    </source>
</evidence>
<dbReference type="Gene3D" id="2.20.200.10">
    <property type="entry name" value="Outer membrane efflux proteins (OEP)"/>
    <property type="match status" value="1"/>
</dbReference>
<dbReference type="PANTHER" id="PTHR30203">
    <property type="entry name" value="OUTER MEMBRANE CATION EFFLUX PROTEIN"/>
    <property type="match status" value="1"/>
</dbReference>
<dbReference type="InterPro" id="IPR010131">
    <property type="entry name" value="MdtP/NodT-like"/>
</dbReference>
<keyword evidence="2" id="KW-0449">Lipoprotein</keyword>
<dbReference type="Gene3D" id="1.20.1600.10">
    <property type="entry name" value="Outer membrane efflux proteins (OEP)"/>
    <property type="match status" value="1"/>
</dbReference>
<sequence length="468" mass="51995">MVRNTLCSAVCAVLLAACQTQQALQPPEVAMASQYADDQSTEHKLLRWQDYLNDAALEKIIHQALQNNHDLQIASLRIAEAQAAYGIQRSTSFPTIGADAGGQRSRVPADLSYTGQVMHVDQYQAGIGLSQWELDLWGRIRSLNEAALQSFFASQWNQVAVRNSIILQVTQTYLTLSELEKRIHFAERSVQNYQNSVRIFKRRYEVGSGSKVEYVQAETLLRNGQALLAQLNQAKATTANFLVQLVGEPIEVPVPSLDRVVFKTTSIQTGLPSDLLLNRPDIRAVEAKLQAENANIYAARAAFFPRIALTGSYGTASADLDGLFKSGSAAWSFAPSISIPIFTAGRLKNQVKLAEVRTDIAVAEYEKTVQKAFREVSDALAQRRWLSEQLHIQQQGLDALNERARLAELRYDNGAVNYLEVLDAQRSLLQAEQQWIETQSALLKSYVQLYVALGGDSQQYQTQQSSSL</sequence>
<dbReference type="GO" id="GO:0015562">
    <property type="term" value="F:efflux transmembrane transporter activity"/>
    <property type="evidence" value="ECO:0007669"/>
    <property type="project" value="InterPro"/>
</dbReference>
<dbReference type="PANTHER" id="PTHR30203:SF32">
    <property type="entry name" value="CATION EFFLUX SYSTEM PROTEIN CUSC"/>
    <property type="match status" value="1"/>
</dbReference>
<dbReference type="Pfam" id="PF02321">
    <property type="entry name" value="OEP"/>
    <property type="match status" value="2"/>
</dbReference>
<keyword evidence="2" id="KW-0732">Signal</keyword>
<dbReference type="NCBIfam" id="TIGR01845">
    <property type="entry name" value="outer_NodT"/>
    <property type="match status" value="1"/>
</dbReference>
<dbReference type="PROSITE" id="PS51257">
    <property type="entry name" value="PROKAR_LIPOPROTEIN"/>
    <property type="match status" value="1"/>
</dbReference>
<keyword evidence="2" id="KW-0564">Palmitate</keyword>
<dbReference type="KEGG" id="ala:BFG52_15445"/>
<feature type="signal peptide" evidence="2">
    <location>
        <begin position="1"/>
        <end position="23"/>
    </location>
</feature>
<dbReference type="STRING" id="1789224.BFG52_15445"/>
<dbReference type="Proteomes" id="UP000093391">
    <property type="component" value="Chromosome"/>
</dbReference>
<accession>A0A1B2M494</accession>
<keyword evidence="2" id="KW-0472">Membrane</keyword>
<keyword evidence="4" id="KW-1185">Reference proteome</keyword>
<dbReference type="InterPro" id="IPR003423">
    <property type="entry name" value="OMP_efflux"/>
</dbReference>
<dbReference type="SUPFAM" id="SSF56954">
    <property type="entry name" value="Outer membrane efflux proteins (OEP)"/>
    <property type="match status" value="1"/>
</dbReference>
<protein>
    <submittedName>
        <fullName evidence="3">RND transporter</fullName>
    </submittedName>
</protein>
<name>A0A1B2M494_9GAMM</name>
<keyword evidence="2" id="KW-0812">Transmembrane</keyword>